<proteinExistence type="predicted"/>
<keyword evidence="2" id="KW-1185">Reference proteome</keyword>
<evidence type="ECO:0000313" key="1">
    <source>
        <dbReference type="EMBL" id="GBM62899.1"/>
    </source>
</evidence>
<evidence type="ECO:0000313" key="2">
    <source>
        <dbReference type="Proteomes" id="UP000499080"/>
    </source>
</evidence>
<name>A0A4Y2HC99_ARAVE</name>
<dbReference type="EMBL" id="BGPR01001840">
    <property type="protein sequence ID" value="GBM62899.1"/>
    <property type="molecule type" value="Genomic_DNA"/>
</dbReference>
<dbReference type="AlphaFoldDB" id="A0A4Y2HC99"/>
<dbReference type="Proteomes" id="UP000499080">
    <property type="component" value="Unassembled WGS sequence"/>
</dbReference>
<sequence length="119" mass="13654">MLSNVNCELFVFVEKPTGYGTLLTVRKSFARALRTQTFEQAACEQLSFQMYTCLNLQNIQLPVKTNVHDSNIPESEKHILGIARNLKSVVYPRNAEFYTILDEIRPREVCVIVHVHVNT</sequence>
<protein>
    <submittedName>
        <fullName evidence="1">Uncharacterized protein</fullName>
    </submittedName>
</protein>
<reference evidence="1 2" key="1">
    <citation type="journal article" date="2019" name="Sci. Rep.">
        <title>Orb-weaving spider Araneus ventricosus genome elucidates the spidroin gene catalogue.</title>
        <authorList>
            <person name="Kono N."/>
            <person name="Nakamura H."/>
            <person name="Ohtoshi R."/>
            <person name="Moran D.A.P."/>
            <person name="Shinohara A."/>
            <person name="Yoshida Y."/>
            <person name="Fujiwara M."/>
            <person name="Mori M."/>
            <person name="Tomita M."/>
            <person name="Arakawa K."/>
        </authorList>
    </citation>
    <scope>NUCLEOTIDE SEQUENCE [LARGE SCALE GENOMIC DNA]</scope>
</reference>
<organism evidence="1 2">
    <name type="scientific">Araneus ventricosus</name>
    <name type="common">Orbweaver spider</name>
    <name type="synonym">Epeira ventricosa</name>
    <dbReference type="NCBI Taxonomy" id="182803"/>
    <lineage>
        <taxon>Eukaryota</taxon>
        <taxon>Metazoa</taxon>
        <taxon>Ecdysozoa</taxon>
        <taxon>Arthropoda</taxon>
        <taxon>Chelicerata</taxon>
        <taxon>Arachnida</taxon>
        <taxon>Araneae</taxon>
        <taxon>Araneomorphae</taxon>
        <taxon>Entelegynae</taxon>
        <taxon>Araneoidea</taxon>
        <taxon>Araneidae</taxon>
        <taxon>Araneus</taxon>
    </lineage>
</organism>
<accession>A0A4Y2HC99</accession>
<comment type="caution">
    <text evidence="1">The sequence shown here is derived from an EMBL/GenBank/DDBJ whole genome shotgun (WGS) entry which is preliminary data.</text>
</comment>
<gene>
    <name evidence="1" type="ORF">AVEN_11357_1</name>
</gene>